<sequence>MRIILENNLCVNRPYINLKKLPIKTSLRRGTVNDAGFKSIYIINQSTQDLSKDSNYTIEFSKGIEKITFDREQLNEMLLVEINYSSRSGFKSAKFKVFVVLGKIKYAIPFNSFGDVYNNCMDILARELHGTEELTYIKESFNNLENEEILVDINLNLERLAEFKDKVDYKRNIYYFVVNNVDSCTSKYDINNKTNEIEITDSVKVLRYNYNTRLYTLVKPSNSVTILKLVETDIVCDLGDATDKNSFPTVSIYTEYGLGKLLDIKNNVIPTSTTLSLFANILDLGLEVLN</sequence>
<protein>
    <submittedName>
        <fullName evidence="1">Uncharacterized protein</fullName>
    </submittedName>
</protein>
<dbReference type="Proteomes" id="UP000585258">
    <property type="component" value="Unassembled WGS sequence"/>
</dbReference>
<organism evidence="1 2">
    <name type="scientific">Clostridium gasigenes</name>
    <dbReference type="NCBI Taxonomy" id="94869"/>
    <lineage>
        <taxon>Bacteria</taxon>
        <taxon>Bacillati</taxon>
        <taxon>Bacillota</taxon>
        <taxon>Clostridia</taxon>
        <taxon>Eubacteriales</taxon>
        <taxon>Clostridiaceae</taxon>
        <taxon>Clostridium</taxon>
    </lineage>
</organism>
<evidence type="ECO:0000313" key="1">
    <source>
        <dbReference type="EMBL" id="MBB6714948.1"/>
    </source>
</evidence>
<dbReference type="RefSeq" id="WP_185164397.1">
    <property type="nucleotide sequence ID" value="NZ_JACKWY010000004.1"/>
</dbReference>
<evidence type="ECO:0000313" key="2">
    <source>
        <dbReference type="Proteomes" id="UP000585258"/>
    </source>
</evidence>
<dbReference type="AlphaFoldDB" id="A0A7X0VRF9"/>
<accession>A0A7X0VRF9</accession>
<comment type="caution">
    <text evidence="1">The sequence shown here is derived from an EMBL/GenBank/DDBJ whole genome shotgun (WGS) entry which is preliminary data.</text>
</comment>
<gene>
    <name evidence="1" type="ORF">H7E68_09430</name>
</gene>
<name>A0A7X0VRF9_9CLOT</name>
<reference evidence="1 2" key="1">
    <citation type="submission" date="2020-08" db="EMBL/GenBank/DDBJ databases">
        <title>Clostridia isolated from Swiss meat.</title>
        <authorList>
            <person name="Wambui J."/>
            <person name="Stevens M.J.A."/>
            <person name="Stephan R."/>
        </authorList>
    </citation>
    <scope>NUCLEOTIDE SEQUENCE [LARGE SCALE GENOMIC DNA]</scope>
    <source>
        <strain evidence="1 2">CM001</strain>
    </source>
</reference>
<proteinExistence type="predicted"/>
<dbReference type="EMBL" id="JACKWY010000004">
    <property type="protein sequence ID" value="MBB6714948.1"/>
    <property type="molecule type" value="Genomic_DNA"/>
</dbReference>